<evidence type="ECO:0000313" key="11">
    <source>
        <dbReference type="Proteomes" id="UP000095009"/>
    </source>
</evidence>
<dbReference type="InterPro" id="IPR052202">
    <property type="entry name" value="Yeast_MetPath_Reg"/>
</dbReference>
<keyword evidence="4" id="KW-0805">Transcription regulation</keyword>
<keyword evidence="11" id="KW-1185">Reference proteome</keyword>
<evidence type="ECO:0000256" key="1">
    <source>
        <dbReference type="ARBA" id="ARBA00004123"/>
    </source>
</evidence>
<dbReference type="PANTHER" id="PTHR47782:SF1">
    <property type="entry name" value="PYRIMIDINE PATHWAY REGULATORY PROTEIN 1"/>
    <property type="match status" value="1"/>
</dbReference>
<evidence type="ECO:0000256" key="4">
    <source>
        <dbReference type="ARBA" id="ARBA00023015"/>
    </source>
</evidence>
<dbReference type="CDD" id="cd14723">
    <property type="entry name" value="ZIP_Ppr1"/>
    <property type="match status" value="1"/>
</dbReference>
<evidence type="ECO:0000256" key="7">
    <source>
        <dbReference type="ARBA" id="ARBA00023242"/>
    </source>
</evidence>
<dbReference type="OrthoDB" id="2399539at2759"/>
<keyword evidence="6" id="KW-0804">Transcription</keyword>
<evidence type="ECO:0000256" key="2">
    <source>
        <dbReference type="ARBA" id="ARBA00022723"/>
    </source>
</evidence>
<dbReference type="GO" id="GO:0005634">
    <property type="term" value="C:nucleus"/>
    <property type="evidence" value="ECO:0007669"/>
    <property type="project" value="UniProtKB-SubCell"/>
</dbReference>
<dbReference type="AlphaFoldDB" id="A0A1E3PLI2"/>
<accession>A0A1E3PLI2</accession>
<feature type="non-terminal residue" evidence="10">
    <location>
        <position position="769"/>
    </location>
</feature>
<dbReference type="GO" id="GO:0043565">
    <property type="term" value="F:sequence-specific DNA binding"/>
    <property type="evidence" value="ECO:0007669"/>
    <property type="project" value="TreeGrafter"/>
</dbReference>
<organism evidence="10 11">
    <name type="scientific">Nadsonia fulvescens var. elongata DSM 6958</name>
    <dbReference type="NCBI Taxonomy" id="857566"/>
    <lineage>
        <taxon>Eukaryota</taxon>
        <taxon>Fungi</taxon>
        <taxon>Dikarya</taxon>
        <taxon>Ascomycota</taxon>
        <taxon>Saccharomycotina</taxon>
        <taxon>Dipodascomycetes</taxon>
        <taxon>Dipodascales</taxon>
        <taxon>Dipodascales incertae sedis</taxon>
        <taxon>Nadsonia</taxon>
    </lineage>
</organism>
<dbReference type="STRING" id="857566.A0A1E3PLI2"/>
<dbReference type="InterPro" id="IPR007219">
    <property type="entry name" value="XnlR_reg_dom"/>
</dbReference>
<name>A0A1E3PLI2_9ASCO</name>
<feature type="region of interest" description="Disordered" evidence="8">
    <location>
        <begin position="99"/>
        <end position="119"/>
    </location>
</feature>
<reference evidence="10 11" key="1">
    <citation type="journal article" date="2016" name="Proc. Natl. Acad. Sci. U.S.A.">
        <title>Comparative genomics of biotechnologically important yeasts.</title>
        <authorList>
            <person name="Riley R."/>
            <person name="Haridas S."/>
            <person name="Wolfe K.H."/>
            <person name="Lopes M.R."/>
            <person name="Hittinger C.T."/>
            <person name="Goeker M."/>
            <person name="Salamov A.A."/>
            <person name="Wisecaver J.H."/>
            <person name="Long T.M."/>
            <person name="Calvey C.H."/>
            <person name="Aerts A.L."/>
            <person name="Barry K.W."/>
            <person name="Choi C."/>
            <person name="Clum A."/>
            <person name="Coughlan A.Y."/>
            <person name="Deshpande S."/>
            <person name="Douglass A.P."/>
            <person name="Hanson S.J."/>
            <person name="Klenk H.-P."/>
            <person name="LaButti K.M."/>
            <person name="Lapidus A."/>
            <person name="Lindquist E.A."/>
            <person name="Lipzen A.M."/>
            <person name="Meier-Kolthoff J.P."/>
            <person name="Ohm R.A."/>
            <person name="Otillar R.P."/>
            <person name="Pangilinan J.L."/>
            <person name="Peng Y."/>
            <person name="Rokas A."/>
            <person name="Rosa C.A."/>
            <person name="Scheuner C."/>
            <person name="Sibirny A.A."/>
            <person name="Slot J.C."/>
            <person name="Stielow J.B."/>
            <person name="Sun H."/>
            <person name="Kurtzman C.P."/>
            <person name="Blackwell M."/>
            <person name="Grigoriev I.V."/>
            <person name="Jeffries T.W."/>
        </authorList>
    </citation>
    <scope>NUCLEOTIDE SEQUENCE [LARGE SCALE GENOMIC DNA]</scope>
    <source>
        <strain evidence="10 11">DSM 6958</strain>
    </source>
</reference>
<dbReference type="EMBL" id="KV454408">
    <property type="protein sequence ID" value="ODQ66293.1"/>
    <property type="molecule type" value="Genomic_DNA"/>
</dbReference>
<dbReference type="CDD" id="cd12148">
    <property type="entry name" value="fungal_TF_MHR"/>
    <property type="match status" value="1"/>
</dbReference>
<sequence length="769" mass="85818">MPPKRSSNMGITRAIYACQRCRSRKIRCDQNFPSCKSCKDAGVECIGVDAATGKVAPRSYVSYLEERVAYLESRLKSKGQATVGLDGGVAPQADVAAVQPQDSTQLQSPVNTNSGSNNINEVSKGVDDLTISYIGPASGISFARLLITALKFRDNNKIRHDKAEFTNIVPETPLSSNASSPSVPSFQLSPVTLPSKEMAETLTSLYFSQANPQLPLVHREQFLNDHFIPVYGPLSPLVSLASDNSTPSSDNPNVKSEASAANSYTTEKLTGQSAKLDPPHKPTKLAKSYYFLFMIFGIATTIHHQRHHADTSDAYRVKAMEYSELVFSSTDRLEALQGILLLTLYSIMRPTAPGVWYTLSSALRLCVDLGLHTENVRPMTRVFEGKGGNDISGAFFEKPSHIYDAYTLDKRRRLFWCTYSLDRQISIYLGRPFGIPDESIKVPMPSLLDDSYITPDNTQISDYSDLEQIRNSNIAHALTEPSYKTISLGFVKIRQIQAEVQRILYDCADIPRKFQSFQSWNDSIAQRLRAWYESCPKSPTVMNCDFNTELFNLNYHQTRLLLHGLSPANLSLSEDSYSVIADSGKNIIKSYEYLNSRLMINYTWVAVHNLFMGGTSYLYALYSSWDVRNATSIEEINFYISSCKKVLSSLTDRCHAAVESMGTFKILAAAVLSLVMNEQSEKLRMKKLSSFNAKKNKSFISSREVFTEGFVKKGKIHSKNKPCLFESAEINFDSDSNDLGEFFKEVTQSERSSPIAYSLCRDVTPSTAP</sequence>
<evidence type="ECO:0000256" key="3">
    <source>
        <dbReference type="ARBA" id="ARBA00022833"/>
    </source>
</evidence>
<dbReference type="PROSITE" id="PS00463">
    <property type="entry name" value="ZN2_CY6_FUNGAL_1"/>
    <property type="match status" value="1"/>
</dbReference>
<dbReference type="GO" id="GO:0000981">
    <property type="term" value="F:DNA-binding transcription factor activity, RNA polymerase II-specific"/>
    <property type="evidence" value="ECO:0007669"/>
    <property type="project" value="InterPro"/>
</dbReference>
<dbReference type="Gene3D" id="4.10.240.10">
    <property type="entry name" value="Zn(2)-C6 fungal-type DNA-binding domain"/>
    <property type="match status" value="1"/>
</dbReference>
<dbReference type="PANTHER" id="PTHR47782">
    <property type="entry name" value="ZN(II)2CYS6 TRANSCRIPTION FACTOR (EUROFUNG)-RELATED"/>
    <property type="match status" value="1"/>
</dbReference>
<dbReference type="CDD" id="cd00067">
    <property type="entry name" value="GAL4"/>
    <property type="match status" value="1"/>
</dbReference>
<keyword evidence="7" id="KW-0539">Nucleus</keyword>
<dbReference type="GO" id="GO:0045944">
    <property type="term" value="P:positive regulation of transcription by RNA polymerase II"/>
    <property type="evidence" value="ECO:0007669"/>
    <property type="project" value="TreeGrafter"/>
</dbReference>
<feature type="compositionally biased region" description="Low complexity" evidence="8">
    <location>
        <begin position="242"/>
        <end position="253"/>
    </location>
</feature>
<evidence type="ECO:0000256" key="8">
    <source>
        <dbReference type="SAM" id="MobiDB-lite"/>
    </source>
</evidence>
<evidence type="ECO:0000259" key="9">
    <source>
        <dbReference type="PROSITE" id="PS50048"/>
    </source>
</evidence>
<evidence type="ECO:0000313" key="10">
    <source>
        <dbReference type="EMBL" id="ODQ66293.1"/>
    </source>
</evidence>
<protein>
    <recommendedName>
        <fullName evidence="9">Zn(2)-C6 fungal-type domain-containing protein</fullName>
    </recommendedName>
</protein>
<dbReference type="Proteomes" id="UP000095009">
    <property type="component" value="Unassembled WGS sequence"/>
</dbReference>
<dbReference type="GO" id="GO:0008270">
    <property type="term" value="F:zinc ion binding"/>
    <property type="evidence" value="ECO:0007669"/>
    <property type="project" value="InterPro"/>
</dbReference>
<feature type="compositionally biased region" description="Polar residues" evidence="8">
    <location>
        <begin position="254"/>
        <end position="273"/>
    </location>
</feature>
<feature type="compositionally biased region" description="Polar residues" evidence="8">
    <location>
        <begin position="103"/>
        <end position="119"/>
    </location>
</feature>
<dbReference type="SUPFAM" id="SSF57701">
    <property type="entry name" value="Zn2/Cys6 DNA-binding domain"/>
    <property type="match status" value="1"/>
</dbReference>
<gene>
    <name evidence="10" type="ORF">NADFUDRAFT_82157</name>
</gene>
<comment type="subcellular location">
    <subcellularLocation>
        <location evidence="1">Nucleus</location>
    </subcellularLocation>
</comment>
<proteinExistence type="predicted"/>
<feature type="region of interest" description="Disordered" evidence="8">
    <location>
        <begin position="242"/>
        <end position="280"/>
    </location>
</feature>
<evidence type="ECO:0000256" key="5">
    <source>
        <dbReference type="ARBA" id="ARBA00023125"/>
    </source>
</evidence>
<keyword evidence="5" id="KW-0238">DNA-binding</keyword>
<dbReference type="PROSITE" id="PS50048">
    <property type="entry name" value="ZN2_CY6_FUNGAL_2"/>
    <property type="match status" value="1"/>
</dbReference>
<evidence type="ECO:0000256" key="6">
    <source>
        <dbReference type="ARBA" id="ARBA00023163"/>
    </source>
</evidence>
<dbReference type="GO" id="GO:0006351">
    <property type="term" value="P:DNA-templated transcription"/>
    <property type="evidence" value="ECO:0007669"/>
    <property type="project" value="InterPro"/>
</dbReference>
<dbReference type="SMART" id="SM00066">
    <property type="entry name" value="GAL4"/>
    <property type="match status" value="1"/>
</dbReference>
<dbReference type="SMART" id="SM00906">
    <property type="entry name" value="Fungal_trans"/>
    <property type="match status" value="1"/>
</dbReference>
<dbReference type="Pfam" id="PF00172">
    <property type="entry name" value="Zn_clus"/>
    <property type="match status" value="1"/>
</dbReference>
<feature type="domain" description="Zn(2)-C6 fungal-type" evidence="9">
    <location>
        <begin position="17"/>
        <end position="45"/>
    </location>
</feature>
<dbReference type="Pfam" id="PF04082">
    <property type="entry name" value="Fungal_trans"/>
    <property type="match status" value="1"/>
</dbReference>
<keyword evidence="2" id="KW-0479">Metal-binding</keyword>
<dbReference type="InterPro" id="IPR001138">
    <property type="entry name" value="Zn2Cys6_DnaBD"/>
</dbReference>
<dbReference type="InterPro" id="IPR036864">
    <property type="entry name" value="Zn2-C6_fun-type_DNA-bd_sf"/>
</dbReference>
<keyword evidence="3" id="KW-0862">Zinc</keyword>